<evidence type="ECO:0000259" key="4">
    <source>
        <dbReference type="SMART" id="SM00922"/>
    </source>
</evidence>
<dbReference type="Proteomes" id="UP000278222">
    <property type="component" value="Unassembled WGS sequence"/>
</dbReference>
<dbReference type="InterPro" id="IPR029017">
    <property type="entry name" value="Enolase-like_N"/>
</dbReference>
<evidence type="ECO:0000256" key="1">
    <source>
        <dbReference type="ARBA" id="ARBA00001946"/>
    </source>
</evidence>
<dbReference type="SFLD" id="SFLDG00179">
    <property type="entry name" value="mandelate_racemase"/>
    <property type="match status" value="1"/>
</dbReference>
<dbReference type="GO" id="GO:0016836">
    <property type="term" value="F:hydro-lyase activity"/>
    <property type="evidence" value="ECO:0007669"/>
    <property type="project" value="TreeGrafter"/>
</dbReference>
<name>A0A3N1MGY7_9PROT</name>
<dbReference type="InterPro" id="IPR013341">
    <property type="entry name" value="Mandelate_racemase_N_dom"/>
</dbReference>
<dbReference type="GO" id="GO:0016853">
    <property type="term" value="F:isomerase activity"/>
    <property type="evidence" value="ECO:0007669"/>
    <property type="project" value="UniProtKB-KW"/>
</dbReference>
<feature type="domain" description="Mandelate racemase/muconate lactonizing enzyme C-terminal" evidence="4">
    <location>
        <begin position="148"/>
        <end position="244"/>
    </location>
</feature>
<proteinExistence type="predicted"/>
<dbReference type="Gene3D" id="3.20.20.120">
    <property type="entry name" value="Enolase-like C-terminal domain"/>
    <property type="match status" value="1"/>
</dbReference>
<dbReference type="InterPro" id="IPR013342">
    <property type="entry name" value="Mandelate_racemase_C"/>
</dbReference>
<protein>
    <submittedName>
        <fullName evidence="5">D-galactarolactone cycloisomerase</fullName>
    </submittedName>
</protein>
<evidence type="ECO:0000256" key="3">
    <source>
        <dbReference type="ARBA" id="ARBA00022842"/>
    </source>
</evidence>
<dbReference type="Pfam" id="PF02746">
    <property type="entry name" value="MR_MLE_N"/>
    <property type="match status" value="1"/>
</dbReference>
<dbReference type="EMBL" id="RJKX01000011">
    <property type="protein sequence ID" value="ROQ02027.1"/>
    <property type="molecule type" value="Genomic_DNA"/>
</dbReference>
<dbReference type="PANTHER" id="PTHR13794:SF58">
    <property type="entry name" value="MITOCHONDRIAL ENOLASE SUPERFAMILY MEMBER 1"/>
    <property type="match status" value="1"/>
</dbReference>
<dbReference type="CDD" id="cd03316">
    <property type="entry name" value="MR_like"/>
    <property type="match status" value="1"/>
</dbReference>
<gene>
    <name evidence="5" type="ORF">EDC65_1215</name>
</gene>
<evidence type="ECO:0000313" key="5">
    <source>
        <dbReference type="EMBL" id="ROQ02027.1"/>
    </source>
</evidence>
<dbReference type="InterPro" id="IPR036849">
    <property type="entry name" value="Enolase-like_C_sf"/>
</dbReference>
<dbReference type="Pfam" id="PF13378">
    <property type="entry name" value="MR_MLE_C"/>
    <property type="match status" value="1"/>
</dbReference>
<sequence>MARIRDIRIVALEFAVPDDQAYGMARGLTARRGGAIIVVETDEGIEGIGESWGPPRITAEYLRLVKAYFVGTSIFAQRGVAQTIFAKHYHFGIQNQLVSLLSGIDVACHDAMGKVLGLSVADLIGGRQRERVAAYASGGYFTATGNHETTLAAQLEPHVDRGFLAFKIKIGRNPAEDEKRVALARRIIGHDALLTVDSNGNYTFDGVMESIRRIAPYGIHWYEEPLAPQDWKGYAELKTRATVPIATGEALYTVFDMKRLIDGRLADVVQPDLALCGGLDVARTVGILCAAEHLRISPHVWGTGVGLAAAVHFVASLPNYPHSDNVPFPTMVEYDMGRNALQNDIFQEPIQFKDGYLEVPKGPGLGVTLNPEVVARYTVS</sequence>
<keyword evidence="5" id="KW-0413">Isomerase</keyword>
<comment type="cofactor">
    <cofactor evidence="1">
        <name>Mg(2+)</name>
        <dbReference type="ChEBI" id="CHEBI:18420"/>
    </cofactor>
</comment>
<dbReference type="GO" id="GO:0000287">
    <property type="term" value="F:magnesium ion binding"/>
    <property type="evidence" value="ECO:0007669"/>
    <property type="project" value="TreeGrafter"/>
</dbReference>
<dbReference type="GO" id="GO:0016052">
    <property type="term" value="P:carbohydrate catabolic process"/>
    <property type="evidence" value="ECO:0007669"/>
    <property type="project" value="TreeGrafter"/>
</dbReference>
<dbReference type="SUPFAM" id="SSF54826">
    <property type="entry name" value="Enolase N-terminal domain-like"/>
    <property type="match status" value="1"/>
</dbReference>
<keyword evidence="3" id="KW-0460">Magnesium</keyword>
<dbReference type="PANTHER" id="PTHR13794">
    <property type="entry name" value="ENOLASE SUPERFAMILY, MANDELATE RACEMASE"/>
    <property type="match status" value="1"/>
</dbReference>
<dbReference type="SUPFAM" id="SSF51604">
    <property type="entry name" value="Enolase C-terminal domain-like"/>
    <property type="match status" value="1"/>
</dbReference>
<dbReference type="SFLD" id="SFLDS00001">
    <property type="entry name" value="Enolase"/>
    <property type="match status" value="1"/>
</dbReference>
<dbReference type="AlphaFoldDB" id="A0A3N1MGY7"/>
<reference evidence="5 6" key="1">
    <citation type="submission" date="2018-11" db="EMBL/GenBank/DDBJ databases">
        <title>Genomic Encyclopedia of Type Strains, Phase IV (KMG-IV): sequencing the most valuable type-strain genomes for metagenomic binning, comparative biology and taxonomic classification.</title>
        <authorList>
            <person name="Goeker M."/>
        </authorList>
    </citation>
    <scope>NUCLEOTIDE SEQUENCE [LARGE SCALE GENOMIC DNA]</scope>
    <source>
        <strain evidence="5 6">DSM 5900</strain>
    </source>
</reference>
<comment type="caution">
    <text evidence="5">The sequence shown here is derived from an EMBL/GenBank/DDBJ whole genome shotgun (WGS) entry which is preliminary data.</text>
</comment>
<keyword evidence="6" id="KW-1185">Reference proteome</keyword>
<accession>A0A3N1MGY7</accession>
<dbReference type="RefSeq" id="WP_170216356.1">
    <property type="nucleotide sequence ID" value="NZ_AP019700.1"/>
</dbReference>
<keyword evidence="2" id="KW-0479">Metal-binding</keyword>
<evidence type="ECO:0000256" key="2">
    <source>
        <dbReference type="ARBA" id="ARBA00022723"/>
    </source>
</evidence>
<dbReference type="InterPro" id="IPR029065">
    <property type="entry name" value="Enolase_C-like"/>
</dbReference>
<dbReference type="InterPro" id="IPR046945">
    <property type="entry name" value="RHMD-like"/>
</dbReference>
<dbReference type="SMART" id="SM00922">
    <property type="entry name" value="MR_MLE"/>
    <property type="match status" value="1"/>
</dbReference>
<dbReference type="Gene3D" id="3.30.390.10">
    <property type="entry name" value="Enolase-like, N-terminal domain"/>
    <property type="match status" value="1"/>
</dbReference>
<organism evidence="5 6">
    <name type="scientific">Stella humosa</name>
    <dbReference type="NCBI Taxonomy" id="94"/>
    <lineage>
        <taxon>Bacteria</taxon>
        <taxon>Pseudomonadati</taxon>
        <taxon>Pseudomonadota</taxon>
        <taxon>Alphaproteobacteria</taxon>
        <taxon>Rhodospirillales</taxon>
        <taxon>Stellaceae</taxon>
        <taxon>Stella</taxon>
    </lineage>
</organism>
<evidence type="ECO:0000313" key="6">
    <source>
        <dbReference type="Proteomes" id="UP000278222"/>
    </source>
</evidence>